<evidence type="ECO:0000259" key="2">
    <source>
        <dbReference type="Pfam" id="PF03107"/>
    </source>
</evidence>
<proteinExistence type="predicted"/>
<dbReference type="InterPro" id="IPR046349">
    <property type="entry name" value="C1-like_sf"/>
</dbReference>
<feature type="domain" description="DC1" evidence="2">
    <location>
        <begin position="44"/>
        <end position="89"/>
    </location>
</feature>
<keyword evidence="4" id="KW-1185">Reference proteome</keyword>
<dbReference type="InterPro" id="IPR004146">
    <property type="entry name" value="DC1"/>
</dbReference>
<gene>
    <name evidence="3" type="ORF">Goshw_007665</name>
</gene>
<dbReference type="PANTHER" id="PTHR32410">
    <property type="entry name" value="CYSTEINE/HISTIDINE-RICH C1 DOMAIN FAMILY PROTEIN"/>
    <property type="match status" value="1"/>
</dbReference>
<dbReference type="InterPro" id="IPR053192">
    <property type="entry name" value="Vacuole_Formation_Reg"/>
</dbReference>
<dbReference type="AlphaFoldDB" id="A0A7J9MA99"/>
<evidence type="ECO:0000256" key="1">
    <source>
        <dbReference type="ARBA" id="ARBA00022737"/>
    </source>
</evidence>
<dbReference type="SUPFAM" id="SSF57889">
    <property type="entry name" value="Cysteine-rich domain"/>
    <property type="match status" value="1"/>
</dbReference>
<reference evidence="3 4" key="1">
    <citation type="journal article" date="2019" name="Genome Biol. Evol.">
        <title>Insights into the evolution of the New World diploid cottons (Gossypium, subgenus Houzingenia) based on genome sequencing.</title>
        <authorList>
            <person name="Grover C.E."/>
            <person name="Arick M.A. 2nd"/>
            <person name="Thrash A."/>
            <person name="Conover J.L."/>
            <person name="Sanders W.S."/>
            <person name="Peterson D.G."/>
            <person name="Frelichowski J.E."/>
            <person name="Scheffler J.A."/>
            <person name="Scheffler B.E."/>
            <person name="Wendel J.F."/>
        </authorList>
    </citation>
    <scope>NUCLEOTIDE SEQUENCE [LARGE SCALE GENOMIC DNA]</scope>
    <source>
        <strain evidence="3">1</strain>
        <tissue evidence="3">Leaf</tissue>
    </source>
</reference>
<dbReference type="PANTHER" id="PTHR32410:SF216">
    <property type="entry name" value="PHORBOL-ESTER_DAG-TYPE DOMAIN-CONTAINING PROTEIN"/>
    <property type="match status" value="1"/>
</dbReference>
<feature type="non-terminal residue" evidence="3">
    <location>
        <position position="1"/>
    </location>
</feature>
<dbReference type="OrthoDB" id="989270at2759"/>
<evidence type="ECO:0000313" key="4">
    <source>
        <dbReference type="Proteomes" id="UP000593576"/>
    </source>
</evidence>
<keyword evidence="1" id="KW-0677">Repeat</keyword>
<dbReference type="Proteomes" id="UP000593576">
    <property type="component" value="Unassembled WGS sequence"/>
</dbReference>
<comment type="caution">
    <text evidence="3">The sequence shown here is derived from an EMBL/GenBank/DDBJ whole genome shotgun (WGS) entry which is preliminary data.</text>
</comment>
<name>A0A7J9MA99_GOSSC</name>
<evidence type="ECO:0000313" key="3">
    <source>
        <dbReference type="EMBL" id="MBA0868023.1"/>
    </source>
</evidence>
<accession>A0A7J9MA99</accession>
<dbReference type="EMBL" id="JABFAF010000010">
    <property type="protein sequence ID" value="MBA0868023.1"/>
    <property type="molecule type" value="Genomic_DNA"/>
</dbReference>
<organism evidence="3 4">
    <name type="scientific">Gossypium schwendimanii</name>
    <name type="common">Cotton</name>
    <dbReference type="NCBI Taxonomy" id="34291"/>
    <lineage>
        <taxon>Eukaryota</taxon>
        <taxon>Viridiplantae</taxon>
        <taxon>Streptophyta</taxon>
        <taxon>Embryophyta</taxon>
        <taxon>Tracheophyta</taxon>
        <taxon>Spermatophyta</taxon>
        <taxon>Magnoliopsida</taxon>
        <taxon>eudicotyledons</taxon>
        <taxon>Gunneridae</taxon>
        <taxon>Pentapetalae</taxon>
        <taxon>rosids</taxon>
        <taxon>malvids</taxon>
        <taxon>Malvales</taxon>
        <taxon>Malvaceae</taxon>
        <taxon>Malvoideae</taxon>
        <taxon>Gossypium</taxon>
    </lineage>
</organism>
<dbReference type="Pfam" id="PF03107">
    <property type="entry name" value="C1_2"/>
    <property type="match status" value="1"/>
</dbReference>
<protein>
    <recommendedName>
        <fullName evidence="2">DC1 domain-containing protein</fullName>
    </recommendedName>
</protein>
<sequence>RIVKENCNGCGIKCWRGAFRCGKCRFALAFACLTLLHSTLHKIDEHMLNLTYQDDKEQSYCDICEQERDPSLWYYYCSICDTSAHLKCILGEFSFLKDGSIVPFYYYKNNRDLKFFRKVDGYPEFVMSDLSITLGGWSLEEMLNDLRYTISTQEMSPREEIKSFVSLMTKAIL</sequence>